<dbReference type="InterPro" id="IPR036249">
    <property type="entry name" value="Thioredoxin-like_sf"/>
</dbReference>
<dbReference type="Gene3D" id="3.40.30.20">
    <property type="match status" value="1"/>
</dbReference>
<keyword evidence="9" id="KW-1185">Reference proteome</keyword>
<dbReference type="Gene3D" id="3.50.50.60">
    <property type="entry name" value="FAD/NAD(P)-binding domain"/>
    <property type="match status" value="1"/>
</dbReference>
<keyword evidence="5" id="KW-0560">Oxidoreductase</keyword>
<sequence length="568" mass="62374">MPAVATEDKPVLIVGAGPAGLIAALTLAKNGIPVRIVDKLPAFHHATRGTGTQPRSFEIYQFLGLLEDYRRAAHPLPQMRAYKLPGGTEPAKTWNLFERKPPSPDRPILGYPLVALGQYRLEGIFREHLAKHGVQVELATELTHLEQDADGVIATLKKNDTDVELARVAYVIGADGGRGVTRKLIGAVFEGQTREFDGHVWADVQIEGLSPDYWHVWSQPGRFTVTMRATGDDNGQFHVGIVGQNFDPIDLTDSEKFVNFIYENTDRRDLKFGKFLSMTYWKPKMRMVNKLRSGRVFLVGDAAHIHSPTGGQGLNTSIQDSFNLAWKLALVYKGIASSELLSSYESERLPVIASMLAITTALYERLIAAKDKGSEAVESSASMGMSGFLHWQSPALGQLDLNYRWSPIVYDARGNGGLDDAALKARAYTGYPGEPVHAGDRAPDAPELVDEEGKEARLHDILKPTMPTFLVFTPDAGDAEKDLDSIVQAVHKLPQGTFQIVVLGRHNTPAHREGVVSYKDGAGHAFNTYNIEEGKVTVVAVRPDGYIGAFVYDAGGLQTYFSRLNLRL</sequence>
<dbReference type="PANTHER" id="PTHR43004:SF19">
    <property type="entry name" value="BINDING MONOOXYGENASE, PUTATIVE (JCVI)-RELATED"/>
    <property type="match status" value="1"/>
</dbReference>
<dbReference type="PANTHER" id="PTHR43004">
    <property type="entry name" value="TRK SYSTEM POTASSIUM UPTAKE PROTEIN"/>
    <property type="match status" value="1"/>
</dbReference>
<dbReference type="Gene3D" id="3.30.70.2450">
    <property type="match status" value="1"/>
</dbReference>
<dbReference type="SUPFAM" id="SSF52833">
    <property type="entry name" value="Thioredoxin-like"/>
    <property type="match status" value="1"/>
</dbReference>
<dbReference type="InterPro" id="IPR012941">
    <property type="entry name" value="Phe_hydrox_C_dim_dom"/>
</dbReference>
<dbReference type="AlphaFoldDB" id="A0A1Y2J3C9"/>
<evidence type="ECO:0000256" key="4">
    <source>
        <dbReference type="ARBA" id="ARBA00022827"/>
    </source>
</evidence>
<dbReference type="InterPro" id="IPR036188">
    <property type="entry name" value="FAD/NAD-bd_sf"/>
</dbReference>
<dbReference type="Pfam" id="PF07976">
    <property type="entry name" value="Phe_hydrox_dim"/>
    <property type="match status" value="1"/>
</dbReference>
<organism evidence="8 9">
    <name type="scientific">Trametes coccinea (strain BRFM310)</name>
    <name type="common">Pycnoporus coccineus</name>
    <dbReference type="NCBI Taxonomy" id="1353009"/>
    <lineage>
        <taxon>Eukaryota</taxon>
        <taxon>Fungi</taxon>
        <taxon>Dikarya</taxon>
        <taxon>Basidiomycota</taxon>
        <taxon>Agaricomycotina</taxon>
        <taxon>Agaricomycetes</taxon>
        <taxon>Polyporales</taxon>
        <taxon>Polyporaceae</taxon>
        <taxon>Trametes</taxon>
    </lineage>
</organism>
<reference evidence="8 9" key="1">
    <citation type="journal article" date="2015" name="Biotechnol. Biofuels">
        <title>Enhanced degradation of softwood versus hardwood by the white-rot fungus Pycnoporus coccineus.</title>
        <authorList>
            <person name="Couturier M."/>
            <person name="Navarro D."/>
            <person name="Chevret D."/>
            <person name="Henrissat B."/>
            <person name="Piumi F."/>
            <person name="Ruiz-Duenas F.J."/>
            <person name="Martinez A.T."/>
            <person name="Grigoriev I.V."/>
            <person name="Riley R."/>
            <person name="Lipzen A."/>
            <person name="Berrin J.G."/>
            <person name="Master E.R."/>
            <person name="Rosso M.N."/>
        </authorList>
    </citation>
    <scope>NUCLEOTIDE SEQUENCE [LARGE SCALE GENOMIC DNA]</scope>
    <source>
        <strain evidence="8 9">BRFM310</strain>
    </source>
</reference>
<proteinExistence type="inferred from homology"/>
<evidence type="ECO:0000256" key="3">
    <source>
        <dbReference type="ARBA" id="ARBA00022630"/>
    </source>
</evidence>
<accession>A0A1Y2J3C9</accession>
<protein>
    <submittedName>
        <fullName evidence="8">Monooxygenase</fullName>
    </submittedName>
</protein>
<dbReference type="EMBL" id="KZ084087">
    <property type="protein sequence ID" value="OSD07920.1"/>
    <property type="molecule type" value="Genomic_DNA"/>
</dbReference>
<keyword evidence="8" id="KW-0503">Monooxygenase</keyword>
<comment type="cofactor">
    <cofactor evidence="1">
        <name>FAD</name>
        <dbReference type="ChEBI" id="CHEBI:57692"/>
    </cofactor>
</comment>
<dbReference type="PRINTS" id="PR00420">
    <property type="entry name" value="RNGMNOXGNASE"/>
</dbReference>
<evidence type="ECO:0000256" key="5">
    <source>
        <dbReference type="ARBA" id="ARBA00023002"/>
    </source>
</evidence>
<name>A0A1Y2J3C9_TRAC3</name>
<evidence type="ECO:0000313" key="8">
    <source>
        <dbReference type="EMBL" id="OSD07920.1"/>
    </source>
</evidence>
<dbReference type="InterPro" id="IPR038220">
    <property type="entry name" value="PHOX_C_sf"/>
</dbReference>
<dbReference type="STRING" id="1353009.A0A1Y2J3C9"/>
<evidence type="ECO:0000313" key="9">
    <source>
        <dbReference type="Proteomes" id="UP000193067"/>
    </source>
</evidence>
<dbReference type="Proteomes" id="UP000193067">
    <property type="component" value="Unassembled WGS sequence"/>
</dbReference>
<dbReference type="GO" id="GO:0016709">
    <property type="term" value="F:oxidoreductase activity, acting on paired donors, with incorporation or reduction of molecular oxygen, NAD(P)H as one donor, and incorporation of one atom of oxygen"/>
    <property type="evidence" value="ECO:0007669"/>
    <property type="project" value="UniProtKB-ARBA"/>
</dbReference>
<feature type="domain" description="FAD-binding" evidence="6">
    <location>
        <begin position="10"/>
        <end position="356"/>
    </location>
</feature>
<evidence type="ECO:0000259" key="7">
    <source>
        <dbReference type="Pfam" id="PF07976"/>
    </source>
</evidence>
<feature type="domain" description="Phenol hydroxylase-like C-terminal dimerisation" evidence="7">
    <location>
        <begin position="517"/>
        <end position="563"/>
    </location>
</feature>
<evidence type="ECO:0000256" key="2">
    <source>
        <dbReference type="ARBA" id="ARBA00007801"/>
    </source>
</evidence>
<evidence type="ECO:0000259" key="6">
    <source>
        <dbReference type="Pfam" id="PF01494"/>
    </source>
</evidence>
<keyword evidence="3" id="KW-0285">Flavoprotein</keyword>
<dbReference type="InterPro" id="IPR050641">
    <property type="entry name" value="RIFMO-like"/>
</dbReference>
<dbReference type="OrthoDB" id="2690153at2759"/>
<dbReference type="InterPro" id="IPR002938">
    <property type="entry name" value="FAD-bd"/>
</dbReference>
<evidence type="ECO:0000256" key="1">
    <source>
        <dbReference type="ARBA" id="ARBA00001974"/>
    </source>
</evidence>
<keyword evidence="4" id="KW-0274">FAD</keyword>
<dbReference type="Pfam" id="PF01494">
    <property type="entry name" value="FAD_binding_3"/>
    <property type="match status" value="1"/>
</dbReference>
<dbReference type="GO" id="GO:0071949">
    <property type="term" value="F:FAD binding"/>
    <property type="evidence" value="ECO:0007669"/>
    <property type="project" value="InterPro"/>
</dbReference>
<dbReference type="SUPFAM" id="SSF51905">
    <property type="entry name" value="FAD/NAD(P)-binding domain"/>
    <property type="match status" value="1"/>
</dbReference>
<gene>
    <name evidence="8" type="ORF">PYCCODRAFT_1473533</name>
</gene>
<comment type="similarity">
    <text evidence="2">Belongs to the PheA/TfdB FAD monooxygenase family.</text>
</comment>